<comment type="caution">
    <text evidence="9">The sequence shown here is derived from an EMBL/GenBank/DDBJ whole genome shotgun (WGS) entry which is preliminary data.</text>
</comment>
<feature type="compositionally biased region" description="Basic and acidic residues" evidence="8">
    <location>
        <begin position="528"/>
        <end position="637"/>
    </location>
</feature>
<evidence type="ECO:0000256" key="2">
    <source>
        <dbReference type="ARBA" id="ARBA00007112"/>
    </source>
</evidence>
<evidence type="ECO:0000256" key="3">
    <source>
        <dbReference type="ARBA" id="ARBA00020733"/>
    </source>
</evidence>
<accession>A0A4T0X7P3</accession>
<dbReference type="Pfam" id="PF13945">
    <property type="entry name" value="NST1"/>
    <property type="match status" value="1"/>
</dbReference>
<protein>
    <recommendedName>
        <fullName evidence="3 7">Stress response protein NST1</fullName>
    </recommendedName>
</protein>
<dbReference type="AlphaFoldDB" id="A0A4T0X7P3"/>
<feature type="compositionally biased region" description="Acidic residues" evidence="8">
    <location>
        <begin position="165"/>
        <end position="176"/>
    </location>
</feature>
<name>A0A4T0X7P3_9ASCO</name>
<keyword evidence="6 7" id="KW-0175">Coiled coil</keyword>
<comment type="subcellular location">
    <subcellularLocation>
        <location evidence="1 7">Cytoplasm</location>
    </subcellularLocation>
</comment>
<gene>
    <name evidence="9" type="ORF">CANINC_000351</name>
</gene>
<feature type="region of interest" description="Disordered" evidence="8">
    <location>
        <begin position="425"/>
        <end position="453"/>
    </location>
</feature>
<keyword evidence="4 7" id="KW-0963">Cytoplasm</keyword>
<organism evidence="9 10">
    <name type="scientific">Pichia inconspicua</name>
    <dbReference type="NCBI Taxonomy" id="52247"/>
    <lineage>
        <taxon>Eukaryota</taxon>
        <taxon>Fungi</taxon>
        <taxon>Dikarya</taxon>
        <taxon>Ascomycota</taxon>
        <taxon>Saccharomycotina</taxon>
        <taxon>Pichiomycetes</taxon>
        <taxon>Pichiales</taxon>
        <taxon>Pichiaceae</taxon>
        <taxon>Pichia</taxon>
    </lineage>
</organism>
<dbReference type="Proteomes" id="UP000307173">
    <property type="component" value="Unassembled WGS sequence"/>
</dbReference>
<evidence type="ECO:0000256" key="1">
    <source>
        <dbReference type="ARBA" id="ARBA00004496"/>
    </source>
</evidence>
<dbReference type="InterPro" id="IPR025279">
    <property type="entry name" value="NST1"/>
</dbReference>
<comment type="similarity">
    <text evidence="2 7">Belongs to the NST1 family.</text>
</comment>
<dbReference type="STRING" id="52247.A0A4T0X7P3"/>
<feature type="region of interest" description="Disordered" evidence="8">
    <location>
        <begin position="505"/>
        <end position="658"/>
    </location>
</feature>
<evidence type="ECO:0000313" key="9">
    <source>
        <dbReference type="EMBL" id="TID31107.1"/>
    </source>
</evidence>
<dbReference type="GO" id="GO:0005737">
    <property type="term" value="C:cytoplasm"/>
    <property type="evidence" value="ECO:0007669"/>
    <property type="project" value="UniProtKB-SubCell"/>
</dbReference>
<evidence type="ECO:0000256" key="5">
    <source>
        <dbReference type="ARBA" id="ARBA00023016"/>
    </source>
</evidence>
<feature type="compositionally biased region" description="Polar residues" evidence="8">
    <location>
        <begin position="648"/>
        <end position="658"/>
    </location>
</feature>
<evidence type="ECO:0000256" key="4">
    <source>
        <dbReference type="ARBA" id="ARBA00022490"/>
    </source>
</evidence>
<feature type="compositionally biased region" description="Low complexity" evidence="8">
    <location>
        <begin position="440"/>
        <end position="453"/>
    </location>
</feature>
<reference evidence="9 10" key="1">
    <citation type="journal article" date="2019" name="Front. Genet.">
        <title>Whole-Genome Sequencing of the Opportunistic Yeast Pathogen Candida inconspicua Uncovers Its Hybrid Origin.</title>
        <authorList>
            <person name="Mixao V."/>
            <person name="Hansen A.P."/>
            <person name="Saus E."/>
            <person name="Boekhout T."/>
            <person name="Lass-Florl C."/>
            <person name="Gabaldon T."/>
        </authorList>
    </citation>
    <scope>NUCLEOTIDE SEQUENCE [LARGE SCALE GENOMIC DNA]</scope>
    <source>
        <strain evidence="9 10">CBS 180</strain>
    </source>
</reference>
<evidence type="ECO:0000313" key="10">
    <source>
        <dbReference type="Proteomes" id="UP000307173"/>
    </source>
</evidence>
<dbReference type="OrthoDB" id="21629at2759"/>
<proteinExistence type="inferred from homology"/>
<sequence length="1184" mass="136553">MPKTPLDGIDDHLKQTEVWNNRNKNIPVAIELDNSNEDYPVSRVIKQDAEGNVVVEKLTEEEEENLRIVYDCDGNKHVLGRDEQVDYDKRVLNKENPGQSDCQYCDNQHCNHDASGNYRHNYHSELEYDEEFDKEIVQKESHAFEDVNELEARYLETKETRDTNDTQDTDFESENEQDNRCTCSLPHYHDYVDSVPKPNIRSRKKKSTISPSTLLEKQKNIIYQQIQKPVIGNFLWDFEYPEDIPDMTEFWLQLPYERKREIASMDFADVLKLVPVDLKSTCTCVLCGHKKALVERELEKLYNGYYNVRRLAVRYLDSVDLNINSINSILGIIEEERTEDEVIEPTDSKLSVTGLLSVADDLVKNNGENFINLIEKLDNHDLKRTEIMIEDNDPAFSKADDSQQKKELVSNSDIQEELWDQFDGVGADELDNDSDEGDLSDASNNSNISNNDYTSEKRLEETYKMLQICASKLLRKRLHDAFQAKRAEDISRSLLDEAEKEIRLKKEKEEKEKARKEKAKEKKRLLKLAKEEEQKKLEEEMREKERLLKEEQLRKTEEGRRKKEAERKKREEELRIKQEEKRRKNELEMERQKKEKEEREKKKAETRKLREAEMKAKKEEKERKEMERKLRQQEKQKQAAQQEKGIVDTQNKEQSSIETADVQKDFNIKQILKRVSADSSLRDRNFNLESVPPNYESNQISALNESLQRENSLSEANSNMFSSSFTGLNLPETDAQLPKPGIFDSVLLNDSTKIDSTSDIQKRNHSIWNADIPNSENLYIDPVIDNRHNSIWSPNTDVNLSLNQSNWNNTATDNVMTNASLGATPQYHQMPVQMMPTPDEELIQQEVLKATWHLPRVSKNSFSIALLYHYTKGLLNNLLPDFTMQKFIDSLSVNLESKINARFHIFRDNNNEDNVEILFRASPSTDVRFEGIPFSNMPDLGGNFNTLNNATMMPGDSSPYNNLNVNMNTNMMNMHSNIYPNLNPHIDPSSNINTNLSRNLNPNLNPNLNANLHNSINSDLSNTMNSNMLNMLSSNLNSNLSSNLNLNSNAHLFSNLTNRSNNYEGYNNTHYLETSTFSGINNMNPYNINRPNNLDSSYNNLGFINSTHLGDIDSFNLNLTDNGTNPSINTDTNVSYNSMYLGGISSSMNNLNLDTEVAGSSLLDNLNTNNMKGPEYVPKQTNLH</sequence>
<feature type="region of interest" description="Disordered" evidence="8">
    <location>
        <begin position="157"/>
        <end position="177"/>
    </location>
</feature>
<dbReference type="EMBL" id="SELW01000049">
    <property type="protein sequence ID" value="TID31107.1"/>
    <property type="molecule type" value="Genomic_DNA"/>
</dbReference>
<comment type="function">
    <text evidence="7">May act as a negative regulator of salt tolerance.</text>
</comment>
<evidence type="ECO:0000256" key="6">
    <source>
        <dbReference type="ARBA" id="ARBA00023054"/>
    </source>
</evidence>
<feature type="compositionally biased region" description="Acidic residues" evidence="8">
    <location>
        <begin position="425"/>
        <end position="439"/>
    </location>
</feature>
<keyword evidence="5 7" id="KW-0346">Stress response</keyword>
<evidence type="ECO:0000256" key="7">
    <source>
        <dbReference type="RuleBase" id="RU049441"/>
    </source>
</evidence>
<evidence type="ECO:0000256" key="8">
    <source>
        <dbReference type="SAM" id="MobiDB-lite"/>
    </source>
</evidence>
<keyword evidence="10" id="KW-1185">Reference proteome</keyword>
<feature type="compositionally biased region" description="Basic and acidic residues" evidence="8">
    <location>
        <begin position="505"/>
        <end position="520"/>
    </location>
</feature>